<comment type="similarity">
    <text evidence="16">Belongs to the MurB family.</text>
</comment>
<keyword evidence="9 16" id="KW-0521">NADP</keyword>
<dbReference type="GO" id="GO:0071949">
    <property type="term" value="F:FAD binding"/>
    <property type="evidence" value="ECO:0007669"/>
    <property type="project" value="InterPro"/>
</dbReference>
<feature type="active site" evidence="16">
    <location>
        <position position="168"/>
    </location>
</feature>
<dbReference type="PROSITE" id="PS51387">
    <property type="entry name" value="FAD_PCMH"/>
    <property type="match status" value="1"/>
</dbReference>
<keyword evidence="10 16" id="KW-0133">Cell shape</keyword>
<dbReference type="GO" id="GO:0051301">
    <property type="term" value="P:cell division"/>
    <property type="evidence" value="ECO:0007669"/>
    <property type="project" value="UniProtKB-KW"/>
</dbReference>
<dbReference type="GO" id="GO:0008360">
    <property type="term" value="P:regulation of cell shape"/>
    <property type="evidence" value="ECO:0007669"/>
    <property type="project" value="UniProtKB-KW"/>
</dbReference>
<dbReference type="EC" id="1.3.1.98" evidence="16"/>
<keyword evidence="12 16" id="KW-0560">Oxidoreductase</keyword>
<evidence type="ECO:0000256" key="10">
    <source>
        <dbReference type="ARBA" id="ARBA00022960"/>
    </source>
</evidence>
<dbReference type="Gene3D" id="3.30.43.10">
    <property type="entry name" value="Uridine Diphospho-n-acetylenolpyruvylglucosamine Reductase, domain 2"/>
    <property type="match status" value="1"/>
</dbReference>
<evidence type="ECO:0000256" key="15">
    <source>
        <dbReference type="ARBA" id="ARBA00048914"/>
    </source>
</evidence>
<dbReference type="InterPro" id="IPR003170">
    <property type="entry name" value="MurB"/>
</dbReference>
<dbReference type="GO" id="GO:0005829">
    <property type="term" value="C:cytosol"/>
    <property type="evidence" value="ECO:0007669"/>
    <property type="project" value="TreeGrafter"/>
</dbReference>
<protein>
    <recommendedName>
        <fullName evidence="16">UDP-N-acetylenolpyruvoylglucosamine reductase</fullName>
        <ecNumber evidence="16">1.3.1.98</ecNumber>
    </recommendedName>
    <alternativeName>
        <fullName evidence="16">UDP-N-acetylmuramate dehydrogenase</fullName>
    </alternativeName>
</protein>
<feature type="active site" description="Proton donor" evidence="16">
    <location>
        <position position="219"/>
    </location>
</feature>
<comment type="function">
    <text evidence="2 16">Cell wall formation.</text>
</comment>
<organism evidence="18 19">
    <name type="scientific">Candidatus Sungiibacteriota bacterium</name>
    <dbReference type="NCBI Taxonomy" id="2750080"/>
    <lineage>
        <taxon>Bacteria</taxon>
        <taxon>Candidatus Sungiibacteriota</taxon>
    </lineage>
</organism>
<evidence type="ECO:0000256" key="6">
    <source>
        <dbReference type="ARBA" id="ARBA00022618"/>
    </source>
</evidence>
<dbReference type="SUPFAM" id="SSF56176">
    <property type="entry name" value="FAD-binding/transporter-associated domain-like"/>
    <property type="match status" value="1"/>
</dbReference>
<dbReference type="Pfam" id="PF01565">
    <property type="entry name" value="FAD_binding_4"/>
    <property type="match status" value="1"/>
</dbReference>
<dbReference type="Proteomes" id="UP000595618">
    <property type="component" value="Chromosome"/>
</dbReference>
<dbReference type="InterPro" id="IPR016167">
    <property type="entry name" value="FAD-bd_PCMH_sub1"/>
</dbReference>
<evidence type="ECO:0000313" key="19">
    <source>
        <dbReference type="Proteomes" id="UP000595618"/>
    </source>
</evidence>
<dbReference type="GO" id="GO:0009252">
    <property type="term" value="P:peptidoglycan biosynthetic process"/>
    <property type="evidence" value="ECO:0007669"/>
    <property type="project" value="UniProtKB-UniRule"/>
</dbReference>
<evidence type="ECO:0000256" key="2">
    <source>
        <dbReference type="ARBA" id="ARBA00003921"/>
    </source>
</evidence>
<evidence type="ECO:0000313" key="18">
    <source>
        <dbReference type="EMBL" id="QQG45238.1"/>
    </source>
</evidence>
<comment type="pathway">
    <text evidence="4 16">Cell wall biogenesis; peptidoglycan biosynthesis.</text>
</comment>
<dbReference type="Gene3D" id="3.30.465.10">
    <property type="match status" value="1"/>
</dbReference>
<sequence>MPVTIKENISLAPHTIYKIGGPARYFVETKNSDELKQALDFVATKKVPIFVLGAGSNILVSDKGFDGLVIRMAGGEVKVEGERLTADAGVMMAQAVLKSAQAALSGFEWAIGVPGTIGGSVRGNAGCFGAEMKDVVESVKILDLGKSDFPRKSDFLILKNTQCEFSYRDSIFKKHPEWIILSATLKLQKGDPAKIQEKIKRITAERAQKQDIGTKSCGCIFKNISWAPLEVSRPLAAAAVPSGQGGPLTGWARKDINKEKILSQFPELEQFKDQPNVPASFLIDRAGLKGKSVGHVFISPKHANYFVNEGGATAEGVVTLIGIAKDTVRHKYELSLEEEIQYVGF</sequence>
<evidence type="ECO:0000256" key="16">
    <source>
        <dbReference type="HAMAP-Rule" id="MF_00037"/>
    </source>
</evidence>
<evidence type="ECO:0000256" key="9">
    <source>
        <dbReference type="ARBA" id="ARBA00022857"/>
    </source>
</evidence>
<keyword evidence="13 16" id="KW-0131">Cell cycle</keyword>
<dbReference type="InterPro" id="IPR036635">
    <property type="entry name" value="MurB_C_sf"/>
</dbReference>
<evidence type="ECO:0000256" key="5">
    <source>
        <dbReference type="ARBA" id="ARBA00022490"/>
    </source>
</evidence>
<dbReference type="InterPro" id="IPR016166">
    <property type="entry name" value="FAD-bd_PCMH"/>
</dbReference>
<dbReference type="PANTHER" id="PTHR21071">
    <property type="entry name" value="UDP-N-ACETYLENOLPYRUVOYLGLUCOSAMINE REDUCTASE"/>
    <property type="match status" value="1"/>
</dbReference>
<accession>A0A7T5RJG5</accession>
<name>A0A7T5RJG5_9BACT</name>
<dbReference type="InterPro" id="IPR011601">
    <property type="entry name" value="MurB_C"/>
</dbReference>
<keyword evidence="11 16" id="KW-0573">Peptidoglycan synthesis</keyword>
<evidence type="ECO:0000256" key="4">
    <source>
        <dbReference type="ARBA" id="ARBA00004752"/>
    </source>
</evidence>
<feature type="domain" description="FAD-binding PCMH-type" evidence="17">
    <location>
        <begin position="18"/>
        <end position="190"/>
    </location>
</feature>
<dbReference type="PANTHER" id="PTHR21071:SF4">
    <property type="entry name" value="UDP-N-ACETYLENOLPYRUVOYLGLUCOSAMINE REDUCTASE"/>
    <property type="match status" value="1"/>
</dbReference>
<comment type="catalytic activity">
    <reaction evidence="15 16">
        <text>UDP-N-acetyl-alpha-D-muramate + NADP(+) = UDP-N-acetyl-3-O-(1-carboxyvinyl)-alpha-D-glucosamine + NADPH + H(+)</text>
        <dbReference type="Rhea" id="RHEA:12248"/>
        <dbReference type="ChEBI" id="CHEBI:15378"/>
        <dbReference type="ChEBI" id="CHEBI:57783"/>
        <dbReference type="ChEBI" id="CHEBI:58349"/>
        <dbReference type="ChEBI" id="CHEBI:68483"/>
        <dbReference type="ChEBI" id="CHEBI:70757"/>
        <dbReference type="EC" id="1.3.1.98"/>
    </reaction>
</comment>
<dbReference type="AlphaFoldDB" id="A0A7T5RJG5"/>
<keyword evidence="14 16" id="KW-0961">Cell wall biogenesis/degradation</keyword>
<evidence type="ECO:0000256" key="14">
    <source>
        <dbReference type="ARBA" id="ARBA00023316"/>
    </source>
</evidence>
<dbReference type="InterPro" id="IPR036318">
    <property type="entry name" value="FAD-bd_PCMH-like_sf"/>
</dbReference>
<evidence type="ECO:0000256" key="11">
    <source>
        <dbReference type="ARBA" id="ARBA00022984"/>
    </source>
</evidence>
<comment type="subcellular location">
    <subcellularLocation>
        <location evidence="3 16">Cytoplasm</location>
    </subcellularLocation>
</comment>
<keyword evidence="8 16" id="KW-0274">FAD</keyword>
<dbReference type="Gene3D" id="3.90.78.10">
    <property type="entry name" value="UDP-N-acetylenolpyruvoylglucosamine reductase, C-terminal domain"/>
    <property type="match status" value="1"/>
</dbReference>
<dbReference type="GO" id="GO:0008762">
    <property type="term" value="F:UDP-N-acetylmuramate dehydrogenase activity"/>
    <property type="evidence" value="ECO:0007669"/>
    <property type="project" value="UniProtKB-UniRule"/>
</dbReference>
<dbReference type="InterPro" id="IPR006094">
    <property type="entry name" value="Oxid_FAD_bind_N"/>
</dbReference>
<dbReference type="HAMAP" id="MF_00037">
    <property type="entry name" value="MurB"/>
    <property type="match status" value="1"/>
</dbReference>
<dbReference type="SUPFAM" id="SSF56194">
    <property type="entry name" value="Uridine diphospho-N-Acetylenolpyruvylglucosamine reductase, MurB, C-terminal domain"/>
    <property type="match status" value="1"/>
</dbReference>
<dbReference type="Pfam" id="PF02873">
    <property type="entry name" value="MurB_C"/>
    <property type="match status" value="1"/>
</dbReference>
<evidence type="ECO:0000256" key="12">
    <source>
        <dbReference type="ARBA" id="ARBA00023002"/>
    </source>
</evidence>
<evidence type="ECO:0000256" key="13">
    <source>
        <dbReference type="ARBA" id="ARBA00023306"/>
    </source>
</evidence>
<evidence type="ECO:0000256" key="3">
    <source>
        <dbReference type="ARBA" id="ARBA00004496"/>
    </source>
</evidence>
<dbReference type="EMBL" id="CP066690">
    <property type="protein sequence ID" value="QQG45238.1"/>
    <property type="molecule type" value="Genomic_DNA"/>
</dbReference>
<evidence type="ECO:0000256" key="1">
    <source>
        <dbReference type="ARBA" id="ARBA00001974"/>
    </source>
</evidence>
<reference evidence="18 19" key="1">
    <citation type="submission" date="2020-07" db="EMBL/GenBank/DDBJ databases">
        <title>Huge and variable diversity of episymbiotic CPR bacteria and DPANN archaea in groundwater ecosystems.</title>
        <authorList>
            <person name="He C.Y."/>
            <person name="Keren R."/>
            <person name="Whittaker M."/>
            <person name="Farag I.F."/>
            <person name="Doudna J."/>
            <person name="Cate J.H.D."/>
            <person name="Banfield J.F."/>
        </authorList>
    </citation>
    <scope>NUCLEOTIDE SEQUENCE [LARGE SCALE GENOMIC DNA]</scope>
    <source>
        <strain evidence="18">NC_groundwater_541_Ag_S-0.1um_46_50</strain>
    </source>
</reference>
<keyword evidence="6 16" id="KW-0132">Cell division</keyword>
<keyword evidence="7 16" id="KW-0285">Flavoprotein</keyword>
<evidence type="ECO:0000259" key="17">
    <source>
        <dbReference type="PROSITE" id="PS51387"/>
    </source>
</evidence>
<dbReference type="UniPathway" id="UPA00219"/>
<feature type="active site" evidence="16">
    <location>
        <position position="339"/>
    </location>
</feature>
<dbReference type="GO" id="GO:0071555">
    <property type="term" value="P:cell wall organization"/>
    <property type="evidence" value="ECO:0007669"/>
    <property type="project" value="UniProtKB-KW"/>
</dbReference>
<keyword evidence="5 16" id="KW-0963">Cytoplasm</keyword>
<comment type="cofactor">
    <cofactor evidence="1 16">
        <name>FAD</name>
        <dbReference type="ChEBI" id="CHEBI:57692"/>
    </cofactor>
</comment>
<dbReference type="NCBIfam" id="TIGR00179">
    <property type="entry name" value="murB"/>
    <property type="match status" value="1"/>
</dbReference>
<dbReference type="InterPro" id="IPR016169">
    <property type="entry name" value="FAD-bd_PCMH_sub2"/>
</dbReference>
<gene>
    <name evidence="16 18" type="primary">murB</name>
    <name evidence="18" type="ORF">HYW89_04560</name>
</gene>
<evidence type="ECO:0000256" key="7">
    <source>
        <dbReference type="ARBA" id="ARBA00022630"/>
    </source>
</evidence>
<proteinExistence type="inferred from homology"/>
<evidence type="ECO:0000256" key="8">
    <source>
        <dbReference type="ARBA" id="ARBA00022827"/>
    </source>
</evidence>